<evidence type="ECO:0000313" key="2">
    <source>
        <dbReference type="EMBL" id="KAJ7745547.1"/>
    </source>
</evidence>
<accession>A0AAD7N5Q0</accession>
<reference evidence="2" key="1">
    <citation type="submission" date="2023-03" db="EMBL/GenBank/DDBJ databases">
        <title>Massive genome expansion in bonnet fungi (Mycena s.s.) driven by repeated elements and novel gene families across ecological guilds.</title>
        <authorList>
            <consortium name="Lawrence Berkeley National Laboratory"/>
            <person name="Harder C.B."/>
            <person name="Miyauchi S."/>
            <person name="Viragh M."/>
            <person name="Kuo A."/>
            <person name="Thoen E."/>
            <person name="Andreopoulos B."/>
            <person name="Lu D."/>
            <person name="Skrede I."/>
            <person name="Drula E."/>
            <person name="Henrissat B."/>
            <person name="Morin E."/>
            <person name="Kohler A."/>
            <person name="Barry K."/>
            <person name="LaButti K."/>
            <person name="Morin E."/>
            <person name="Salamov A."/>
            <person name="Lipzen A."/>
            <person name="Mereny Z."/>
            <person name="Hegedus B."/>
            <person name="Baldrian P."/>
            <person name="Stursova M."/>
            <person name="Weitz H."/>
            <person name="Taylor A."/>
            <person name="Grigoriev I.V."/>
            <person name="Nagy L.G."/>
            <person name="Martin F."/>
            <person name="Kauserud H."/>
        </authorList>
    </citation>
    <scope>NUCLEOTIDE SEQUENCE</scope>
    <source>
        <strain evidence="2">CBHHK188m</strain>
    </source>
</reference>
<comment type="caution">
    <text evidence="2">The sequence shown here is derived from an EMBL/GenBank/DDBJ whole genome shotgun (WGS) entry which is preliminary data.</text>
</comment>
<name>A0AAD7N5Q0_9AGAR</name>
<feature type="compositionally biased region" description="Acidic residues" evidence="1">
    <location>
        <begin position="59"/>
        <end position="74"/>
    </location>
</feature>
<protein>
    <submittedName>
        <fullName evidence="2">Uncharacterized protein</fullName>
    </submittedName>
</protein>
<sequence>MAAPTSTRTSQRASATKTQKNIAAIAANDLLDSDYDSDEFPLDLSLVDLDVTLVNPDSSDGEEEGDVMDVDVDGGLEASVDSDKEEEEGSEAEEEEDEESEESEEKEDEESEESEEEDVTVGKRKRTAKKPAKEQPVTKKTRGPAKKSAEKPADDRKITYTISIFSAAEMKKSKSAKKPTKTAIFTLHNSEPFNTLKAQILEDYNDYSITFTVPRQVKDPVTLDSDETYTHLVGHALKINSTPCAKIVVEVKEDRAGNKENDAIEIDDESGDKTKRKGRPKTRIPNAQQILPGNIALNEKIGILRARWQCPTPGGPCGSEHCFVQPDMSEHFPLSNAHFESWGSAMLKGKTYADEDKPPNGDLFDGVNDKSLAARSPILQRRLDLKAEKNAATTPQINFNFPPEMLQIFRPAPAHAPALAPAPAPAPVQPALAFQTAMLIPHPLVPGPKMSIEEQRI</sequence>
<keyword evidence="3" id="KW-1185">Reference proteome</keyword>
<proteinExistence type="predicted"/>
<dbReference type="AlphaFoldDB" id="A0AAD7N5Q0"/>
<feature type="region of interest" description="Disordered" evidence="1">
    <location>
        <begin position="259"/>
        <end position="281"/>
    </location>
</feature>
<evidence type="ECO:0000313" key="3">
    <source>
        <dbReference type="Proteomes" id="UP001215280"/>
    </source>
</evidence>
<dbReference type="EMBL" id="JARJLG010000102">
    <property type="protein sequence ID" value="KAJ7745547.1"/>
    <property type="molecule type" value="Genomic_DNA"/>
</dbReference>
<gene>
    <name evidence="2" type="ORF">DFH07DRAFT_776658</name>
</gene>
<feature type="compositionally biased region" description="Acidic residues" evidence="1">
    <location>
        <begin position="83"/>
        <end position="119"/>
    </location>
</feature>
<organism evidence="2 3">
    <name type="scientific">Mycena maculata</name>
    <dbReference type="NCBI Taxonomy" id="230809"/>
    <lineage>
        <taxon>Eukaryota</taxon>
        <taxon>Fungi</taxon>
        <taxon>Dikarya</taxon>
        <taxon>Basidiomycota</taxon>
        <taxon>Agaricomycotina</taxon>
        <taxon>Agaricomycetes</taxon>
        <taxon>Agaricomycetidae</taxon>
        <taxon>Agaricales</taxon>
        <taxon>Marasmiineae</taxon>
        <taxon>Mycenaceae</taxon>
        <taxon>Mycena</taxon>
    </lineage>
</organism>
<evidence type="ECO:0000256" key="1">
    <source>
        <dbReference type="SAM" id="MobiDB-lite"/>
    </source>
</evidence>
<feature type="region of interest" description="Disordered" evidence="1">
    <location>
        <begin position="53"/>
        <end position="154"/>
    </location>
</feature>
<dbReference type="Proteomes" id="UP001215280">
    <property type="component" value="Unassembled WGS sequence"/>
</dbReference>